<proteinExistence type="predicted"/>
<dbReference type="EMBL" id="KR029595">
    <property type="protein sequence ID" value="AKH47479.1"/>
    <property type="molecule type" value="Genomic_DNA"/>
</dbReference>
<reference evidence="1" key="1">
    <citation type="journal article" date="2015" name="Front. Microbiol.">
        <title>Combining genomic sequencing methods to explore viral diversity and reveal potential virus-host interactions.</title>
        <authorList>
            <person name="Chow C.E."/>
            <person name="Winget D.M."/>
            <person name="White R.A.III."/>
            <person name="Hallam S.J."/>
            <person name="Suttle C.A."/>
        </authorList>
    </citation>
    <scope>NUCLEOTIDE SEQUENCE</scope>
    <source>
        <strain evidence="1">H4084948</strain>
    </source>
</reference>
<organism evidence="1">
    <name type="scientific">uncultured marine virus</name>
    <dbReference type="NCBI Taxonomy" id="186617"/>
    <lineage>
        <taxon>Viruses</taxon>
        <taxon>environmental samples</taxon>
    </lineage>
</organism>
<sequence>MITELKQMYIRDYARLLKERYDCIGKLDAIRWITQQDNRMTVKDAVKSYNLAYNE</sequence>
<protein>
    <submittedName>
        <fullName evidence="1">Uncharacterized protein</fullName>
    </submittedName>
</protein>
<reference evidence="1" key="2">
    <citation type="submission" date="2015-03" db="EMBL/GenBank/DDBJ databases">
        <authorList>
            <person name="Chow C.-E.T."/>
            <person name="Winget D.M."/>
            <person name="White R.A.III."/>
            <person name="Hallam S.J."/>
            <person name="Suttle C.A."/>
        </authorList>
    </citation>
    <scope>NUCLEOTIDE SEQUENCE</scope>
    <source>
        <strain evidence="1">H4084948</strain>
    </source>
</reference>
<name>A0A0F7L4M3_9VIRU</name>
<accession>A0A0F7L4M3</accession>
<evidence type="ECO:0000313" key="1">
    <source>
        <dbReference type="EMBL" id="AKH47479.1"/>
    </source>
</evidence>